<evidence type="ECO:0000256" key="1">
    <source>
        <dbReference type="ARBA" id="ARBA00004496"/>
    </source>
</evidence>
<name>A0A6V8LYA3_9BACT</name>
<feature type="binding site" evidence="18">
    <location>
        <begin position="10"/>
        <end position="13"/>
    </location>
    <ligand>
        <name>UDP-N-acetyl-alpha-D-glucosamine</name>
        <dbReference type="ChEBI" id="CHEBI:57705"/>
    </ligand>
</feature>
<comment type="function">
    <text evidence="17 18">Catalyzes the last two sequential reactions in the de novo biosynthetic pathway for UDP-N-acetylglucosamine (UDP-GlcNAc). The C-terminal domain catalyzes the transfer of acetyl group from acetyl coenzyme A to glucosamine-1-phosphate (GlcN-1-P) to produce N-acetylglucosamine-1-phosphate (GlcNAc-1-P), which is converted into UDP-GlcNAc by the transfer of uridine 5-monophosphate (from uridine 5-triphosphate), a reaction catalyzed by the N-terminal domain.</text>
</comment>
<dbReference type="InterPro" id="IPR018357">
    <property type="entry name" value="Hexapep_transf_CS"/>
</dbReference>
<feature type="binding site" evidence="18">
    <location>
        <position position="232"/>
    </location>
    <ligand>
        <name>Mg(2+)</name>
        <dbReference type="ChEBI" id="CHEBI:18420"/>
    </ligand>
</feature>
<evidence type="ECO:0000256" key="13">
    <source>
        <dbReference type="ARBA" id="ARBA00023315"/>
    </source>
</evidence>
<dbReference type="SUPFAM" id="SSF51161">
    <property type="entry name" value="Trimeric LpxA-like enzymes"/>
    <property type="match status" value="1"/>
</dbReference>
<keyword evidence="9 18" id="KW-0460">Magnesium</keyword>
<keyword evidence="11 18" id="KW-0573">Peptidoglycan synthesis</keyword>
<feature type="active site" description="Proton acceptor" evidence="18">
    <location>
        <position position="368"/>
    </location>
</feature>
<dbReference type="Gene3D" id="2.160.10.10">
    <property type="entry name" value="Hexapeptide repeat proteins"/>
    <property type="match status" value="1"/>
</dbReference>
<feature type="binding site" evidence="18">
    <location>
        <position position="382"/>
    </location>
    <ligand>
        <name>UDP-N-acetyl-alpha-D-glucosamine</name>
        <dbReference type="ChEBI" id="CHEBI:57705"/>
    </ligand>
</feature>
<dbReference type="GO" id="GO:0016020">
    <property type="term" value="C:membrane"/>
    <property type="evidence" value="ECO:0007669"/>
    <property type="project" value="GOC"/>
</dbReference>
<evidence type="ECO:0000256" key="16">
    <source>
        <dbReference type="ARBA" id="ARBA00048493"/>
    </source>
</evidence>
<feature type="region of interest" description="Pyrophosphorylase" evidence="18">
    <location>
        <begin position="1"/>
        <end position="234"/>
    </location>
</feature>
<dbReference type="GO" id="GO:0000902">
    <property type="term" value="P:cell morphogenesis"/>
    <property type="evidence" value="ECO:0007669"/>
    <property type="project" value="UniProtKB-UniRule"/>
</dbReference>
<dbReference type="SUPFAM" id="SSF53448">
    <property type="entry name" value="Nucleotide-diphospho-sugar transferases"/>
    <property type="match status" value="1"/>
</dbReference>
<dbReference type="GO" id="GO:0019134">
    <property type="term" value="F:glucosamine-1-phosphate N-acetyltransferase activity"/>
    <property type="evidence" value="ECO:0007669"/>
    <property type="project" value="UniProtKB-UniRule"/>
</dbReference>
<dbReference type="CDD" id="cd03353">
    <property type="entry name" value="LbH_GlmU_C"/>
    <property type="match status" value="1"/>
</dbReference>
<dbReference type="CDD" id="cd02540">
    <property type="entry name" value="GT2_GlmU_N_bac"/>
    <property type="match status" value="1"/>
</dbReference>
<feature type="binding site" evidence="18">
    <location>
        <position position="428"/>
    </location>
    <ligand>
        <name>acetyl-CoA</name>
        <dbReference type="ChEBI" id="CHEBI:57288"/>
    </ligand>
</feature>
<comment type="catalytic activity">
    <reaction evidence="15 18">
        <text>alpha-D-glucosamine 1-phosphate + acetyl-CoA = N-acetyl-alpha-D-glucosamine 1-phosphate + CoA + H(+)</text>
        <dbReference type="Rhea" id="RHEA:13725"/>
        <dbReference type="ChEBI" id="CHEBI:15378"/>
        <dbReference type="ChEBI" id="CHEBI:57287"/>
        <dbReference type="ChEBI" id="CHEBI:57288"/>
        <dbReference type="ChEBI" id="CHEBI:57776"/>
        <dbReference type="ChEBI" id="CHEBI:58516"/>
        <dbReference type="EC" id="2.3.1.157"/>
    </reaction>
</comment>
<evidence type="ECO:0000313" key="20">
    <source>
        <dbReference type="EMBL" id="GFK95218.1"/>
    </source>
</evidence>
<dbReference type="InterPro" id="IPR038009">
    <property type="entry name" value="GlmU_C_LbH"/>
</dbReference>
<dbReference type="UniPathway" id="UPA00113">
    <property type="reaction ID" value="UER00532"/>
</dbReference>
<dbReference type="AlphaFoldDB" id="A0A6V8LYA3"/>
<comment type="subunit">
    <text evidence="18">Homotrimer.</text>
</comment>
<evidence type="ECO:0000256" key="18">
    <source>
        <dbReference type="HAMAP-Rule" id="MF_01631"/>
    </source>
</evidence>
<dbReference type="HAMAP" id="MF_01631">
    <property type="entry name" value="GlmU"/>
    <property type="match status" value="1"/>
</dbReference>
<accession>A0A6V8LYA3</accession>
<comment type="similarity">
    <text evidence="2 18">In the C-terminal section; belongs to the transferase hexapeptide repeat family.</text>
</comment>
<sequence>MKEKVSALVLAAGKGTRMYSEDPKVLRTLLGEPMLGFVLGGLEPVFGERVRVVVGFGAEKVRKAYPGYDGRFVLQEQQLGTGHALQCAWSAILASGEDYVLVVNGDVPLASGQDLAAFVEDGLSAGVDLAFLTIELDDPGAYGRVVRDASGGACIVEAKDFDPSAHGRPTGEINAGIYLLRVSAVDKVLHGLTNANKGGEFYITDLAELVARAGGKVSALSRGRDENLLGINNARELLAAEESLRVRIVDGLIDSGVVIRQAGSVRVGPRVRIAPGCEVCGPCELLGDTLLEPGAVVESGCVVKDSQLGVRSVVHSFSHLERAVLGVGCHAGPFARLRPGAVLEDDARVGNFVEMKKSVLGPGAKAGHLSYLGDAFIGAGANIGAGTITCNYDGVNKHVTRIGAKAFIGSNTALVAPVTVGDEALVGAGSVITKEVPPGALAIARGKQIVRERRKNPA</sequence>
<feature type="binding site" evidence="18">
    <location>
        <position position="385"/>
    </location>
    <ligand>
        <name>acetyl-CoA</name>
        <dbReference type="ChEBI" id="CHEBI:57288"/>
    </ligand>
</feature>
<dbReference type="GO" id="GO:0005737">
    <property type="term" value="C:cytoplasm"/>
    <property type="evidence" value="ECO:0007669"/>
    <property type="project" value="UniProtKB-SubCell"/>
</dbReference>
<keyword evidence="14 18" id="KW-0961">Cell wall biogenesis/degradation</keyword>
<dbReference type="InterPro" id="IPR029044">
    <property type="entry name" value="Nucleotide-diphossugar_trans"/>
</dbReference>
<feature type="region of interest" description="Linker" evidence="18">
    <location>
        <begin position="235"/>
        <end position="255"/>
    </location>
</feature>
<feature type="binding site" evidence="18">
    <location>
        <position position="356"/>
    </location>
    <ligand>
        <name>UDP-N-acetyl-alpha-D-glucosamine</name>
        <dbReference type="ChEBI" id="CHEBI:57705"/>
    </ligand>
</feature>
<proteinExistence type="inferred from homology"/>
<comment type="catalytic activity">
    <reaction evidence="16 18">
        <text>N-acetyl-alpha-D-glucosamine 1-phosphate + UTP + H(+) = UDP-N-acetyl-alpha-D-glucosamine + diphosphate</text>
        <dbReference type="Rhea" id="RHEA:13509"/>
        <dbReference type="ChEBI" id="CHEBI:15378"/>
        <dbReference type="ChEBI" id="CHEBI:33019"/>
        <dbReference type="ChEBI" id="CHEBI:46398"/>
        <dbReference type="ChEBI" id="CHEBI:57705"/>
        <dbReference type="ChEBI" id="CHEBI:57776"/>
        <dbReference type="EC" id="2.7.7.23"/>
    </reaction>
</comment>
<dbReference type="Pfam" id="PF14602">
    <property type="entry name" value="Hexapep_2"/>
    <property type="match status" value="1"/>
</dbReference>
<dbReference type="EC" id="2.3.1.157" evidence="18"/>
<dbReference type="UniPathway" id="UPA00973"/>
<dbReference type="Gene3D" id="3.90.550.10">
    <property type="entry name" value="Spore Coat Polysaccharide Biosynthesis Protein SpsA, Chain A"/>
    <property type="match status" value="1"/>
</dbReference>
<evidence type="ECO:0000256" key="2">
    <source>
        <dbReference type="ARBA" id="ARBA00007707"/>
    </source>
</evidence>
<comment type="subcellular location">
    <subcellularLocation>
        <location evidence="1 18">Cytoplasm</location>
    </subcellularLocation>
</comment>
<keyword evidence="5 18" id="KW-0808">Transferase</keyword>
<keyword evidence="10 18" id="KW-0133">Cell shape</keyword>
<dbReference type="InterPro" id="IPR050065">
    <property type="entry name" value="GlmU-like"/>
</dbReference>
<dbReference type="GO" id="GO:0009252">
    <property type="term" value="P:peptidoglycan biosynthetic process"/>
    <property type="evidence" value="ECO:0007669"/>
    <property type="project" value="UniProtKB-UniRule"/>
</dbReference>
<dbReference type="RefSeq" id="WP_173086040.1">
    <property type="nucleotide sequence ID" value="NZ_BLTE01000015.1"/>
</dbReference>
<evidence type="ECO:0000256" key="5">
    <source>
        <dbReference type="ARBA" id="ARBA00022679"/>
    </source>
</evidence>
<evidence type="ECO:0000256" key="12">
    <source>
        <dbReference type="ARBA" id="ARBA00023268"/>
    </source>
</evidence>
<feature type="binding site" evidence="18">
    <location>
        <position position="157"/>
    </location>
    <ligand>
        <name>UDP-N-acetyl-alpha-D-glucosamine</name>
        <dbReference type="ChEBI" id="CHEBI:57705"/>
    </ligand>
</feature>
<comment type="caution">
    <text evidence="18">Lacks conserved residue(s) required for the propagation of feature annotation.</text>
</comment>
<dbReference type="NCBIfam" id="TIGR01173">
    <property type="entry name" value="glmU"/>
    <property type="match status" value="1"/>
</dbReference>
<evidence type="ECO:0000256" key="17">
    <source>
        <dbReference type="ARBA" id="ARBA00049628"/>
    </source>
</evidence>
<reference evidence="20 21" key="2">
    <citation type="submission" date="2020-05" db="EMBL/GenBank/DDBJ databases">
        <title>Draft genome sequence of Desulfovibrio sp. strainFSS-1.</title>
        <authorList>
            <person name="Shimoshige H."/>
            <person name="Kobayashi H."/>
            <person name="Maekawa T."/>
        </authorList>
    </citation>
    <scope>NUCLEOTIDE SEQUENCE [LARGE SCALE GENOMIC DNA]</scope>
    <source>
        <strain evidence="20 21">SIID29052-01</strain>
    </source>
</reference>
<comment type="cofactor">
    <cofactor evidence="18">
        <name>Mg(2+)</name>
        <dbReference type="ChEBI" id="CHEBI:18420"/>
    </cofactor>
    <text evidence="18">Binds 1 Mg(2+) ion per subunit.</text>
</comment>
<feature type="region of interest" description="N-acetyltransferase" evidence="18">
    <location>
        <begin position="256"/>
        <end position="458"/>
    </location>
</feature>
<gene>
    <name evidence="18 20" type="primary">glmU</name>
    <name evidence="20" type="ORF">NNJEOMEG_03076</name>
</gene>
<dbReference type="Proteomes" id="UP000494245">
    <property type="component" value="Unassembled WGS sequence"/>
</dbReference>
<comment type="similarity">
    <text evidence="3 18">In the N-terminal section; belongs to the N-acetylglucosamine-1-phosphate uridyltransferase family.</text>
</comment>
<dbReference type="EMBL" id="BLTE01000015">
    <property type="protein sequence ID" value="GFK95218.1"/>
    <property type="molecule type" value="Genomic_DNA"/>
</dbReference>
<organism evidence="20 21">
    <name type="scientific">Fundidesulfovibrio magnetotacticus</name>
    <dbReference type="NCBI Taxonomy" id="2730080"/>
    <lineage>
        <taxon>Bacteria</taxon>
        <taxon>Pseudomonadati</taxon>
        <taxon>Thermodesulfobacteriota</taxon>
        <taxon>Desulfovibrionia</taxon>
        <taxon>Desulfovibrionales</taxon>
        <taxon>Desulfovibrionaceae</taxon>
        <taxon>Fundidesulfovibrio</taxon>
    </lineage>
</organism>
<feature type="binding site" evidence="18">
    <location>
        <begin position="80"/>
        <end position="81"/>
    </location>
    <ligand>
        <name>UDP-N-acetyl-alpha-D-glucosamine</name>
        <dbReference type="ChEBI" id="CHEBI:57705"/>
    </ligand>
</feature>
<dbReference type="PANTHER" id="PTHR43584">
    <property type="entry name" value="NUCLEOTIDYL TRANSFERASE"/>
    <property type="match status" value="1"/>
</dbReference>
<feature type="binding site" evidence="18">
    <location>
        <position position="338"/>
    </location>
    <ligand>
        <name>UDP-N-acetyl-alpha-D-glucosamine</name>
        <dbReference type="ChEBI" id="CHEBI:57705"/>
    </ligand>
</feature>
<feature type="binding site" evidence="18">
    <location>
        <position position="445"/>
    </location>
    <ligand>
        <name>acetyl-CoA</name>
        <dbReference type="ChEBI" id="CHEBI:57288"/>
    </ligand>
</feature>
<feature type="binding site" evidence="18">
    <location>
        <position position="106"/>
    </location>
    <ligand>
        <name>Mg(2+)</name>
        <dbReference type="ChEBI" id="CHEBI:18420"/>
    </ligand>
</feature>
<keyword evidence="8 18" id="KW-0677">Repeat</keyword>
<keyword evidence="13 18" id="KW-0012">Acyltransferase</keyword>
<evidence type="ECO:0000313" key="21">
    <source>
        <dbReference type="Proteomes" id="UP000494245"/>
    </source>
</evidence>
<evidence type="ECO:0000256" key="7">
    <source>
        <dbReference type="ARBA" id="ARBA00022723"/>
    </source>
</evidence>
<feature type="binding site" evidence="18">
    <location>
        <position position="143"/>
    </location>
    <ligand>
        <name>UDP-N-acetyl-alpha-D-glucosamine</name>
        <dbReference type="ChEBI" id="CHEBI:57705"/>
    </ligand>
</feature>
<feature type="binding site" evidence="18">
    <location>
        <begin position="391"/>
        <end position="392"/>
    </location>
    <ligand>
        <name>acetyl-CoA</name>
        <dbReference type="ChEBI" id="CHEBI:57288"/>
    </ligand>
</feature>
<evidence type="ECO:0000256" key="4">
    <source>
        <dbReference type="ARBA" id="ARBA00022490"/>
    </source>
</evidence>
<evidence type="ECO:0000256" key="14">
    <source>
        <dbReference type="ARBA" id="ARBA00023316"/>
    </source>
</evidence>
<feature type="binding site" evidence="18">
    <location>
        <position position="174"/>
    </location>
    <ligand>
        <name>UDP-N-acetyl-alpha-D-glucosamine</name>
        <dbReference type="ChEBI" id="CHEBI:57705"/>
    </ligand>
</feature>
<evidence type="ECO:0000256" key="6">
    <source>
        <dbReference type="ARBA" id="ARBA00022695"/>
    </source>
</evidence>
<feature type="binding site" evidence="18">
    <location>
        <position position="24"/>
    </location>
    <ligand>
        <name>UDP-N-acetyl-alpha-D-glucosamine</name>
        <dbReference type="ChEBI" id="CHEBI:57705"/>
    </ligand>
</feature>
<evidence type="ECO:0000256" key="3">
    <source>
        <dbReference type="ARBA" id="ARBA00007947"/>
    </source>
</evidence>
<dbReference type="InterPro" id="IPR011004">
    <property type="entry name" value="Trimer_LpxA-like_sf"/>
</dbReference>
<dbReference type="NCBIfam" id="NF010936">
    <property type="entry name" value="PRK14356.1"/>
    <property type="match status" value="1"/>
</dbReference>
<feature type="binding site" evidence="18">
    <location>
        <position position="232"/>
    </location>
    <ligand>
        <name>UDP-N-acetyl-alpha-D-glucosamine</name>
        <dbReference type="ChEBI" id="CHEBI:57705"/>
    </ligand>
</feature>
<feature type="binding site" evidence="18">
    <location>
        <position position="371"/>
    </location>
    <ligand>
        <name>UDP-N-acetyl-alpha-D-glucosamine</name>
        <dbReference type="ChEBI" id="CHEBI:57705"/>
    </ligand>
</feature>
<keyword evidence="6 18" id="KW-0548">Nucleotidyltransferase</keyword>
<dbReference type="GO" id="GO:0006048">
    <property type="term" value="P:UDP-N-acetylglucosamine biosynthetic process"/>
    <property type="evidence" value="ECO:0007669"/>
    <property type="project" value="UniProtKB-UniPathway"/>
</dbReference>
<dbReference type="InterPro" id="IPR025877">
    <property type="entry name" value="MobA-like_NTP_Trfase"/>
</dbReference>
<comment type="pathway">
    <text evidence="18">Bacterial outer membrane biogenesis; LPS lipid A biosynthesis.</text>
</comment>
<dbReference type="GO" id="GO:0008360">
    <property type="term" value="P:regulation of cell shape"/>
    <property type="evidence" value="ECO:0007669"/>
    <property type="project" value="UniProtKB-KW"/>
</dbReference>
<comment type="caution">
    <text evidence="20">The sequence shown here is derived from an EMBL/GenBank/DDBJ whole genome shotgun (WGS) entry which is preliminary data.</text>
</comment>
<evidence type="ECO:0000259" key="19">
    <source>
        <dbReference type="Pfam" id="PF12804"/>
    </source>
</evidence>
<evidence type="ECO:0000256" key="10">
    <source>
        <dbReference type="ARBA" id="ARBA00022960"/>
    </source>
</evidence>
<dbReference type="GO" id="GO:0009245">
    <property type="term" value="P:lipid A biosynthetic process"/>
    <property type="evidence" value="ECO:0007669"/>
    <property type="project" value="UniProtKB-UniRule"/>
</dbReference>
<dbReference type="Pfam" id="PF12804">
    <property type="entry name" value="NTP_transf_3"/>
    <property type="match status" value="1"/>
</dbReference>
<feature type="binding site" evidence="18">
    <location>
        <position position="410"/>
    </location>
    <ligand>
        <name>acetyl-CoA</name>
        <dbReference type="ChEBI" id="CHEBI:57288"/>
    </ligand>
</feature>
<dbReference type="PROSITE" id="PS00101">
    <property type="entry name" value="HEXAPEP_TRANSFERASES"/>
    <property type="match status" value="1"/>
</dbReference>
<evidence type="ECO:0000256" key="9">
    <source>
        <dbReference type="ARBA" id="ARBA00022842"/>
    </source>
</evidence>
<dbReference type="PANTHER" id="PTHR43584:SF3">
    <property type="entry name" value="BIFUNCTIONAL PROTEIN GLMU"/>
    <property type="match status" value="1"/>
</dbReference>
<dbReference type="InterPro" id="IPR001451">
    <property type="entry name" value="Hexapep"/>
</dbReference>
<dbReference type="EC" id="2.7.7.23" evidence="18"/>
<feature type="binding site" evidence="18">
    <location>
        <position position="75"/>
    </location>
    <ligand>
        <name>UDP-N-acetyl-alpha-D-glucosamine</name>
        <dbReference type="ChEBI" id="CHEBI:57705"/>
    </ligand>
</feature>
<keyword evidence="12 18" id="KW-0511">Multifunctional enzyme</keyword>
<protein>
    <recommendedName>
        <fullName evidence="18">Bifunctional protein GlmU</fullName>
    </recommendedName>
    <domain>
        <recommendedName>
            <fullName evidence="18">UDP-N-acetylglucosamine pyrophosphorylase</fullName>
            <ecNumber evidence="18">2.7.7.23</ecNumber>
        </recommendedName>
        <alternativeName>
            <fullName evidence="18">N-acetylglucosamine-1-phosphate uridyltransferase</fullName>
        </alternativeName>
    </domain>
    <domain>
        <recommendedName>
            <fullName evidence="18">Glucosamine-1-phosphate N-acetyltransferase</fullName>
            <ecNumber evidence="18">2.3.1.157</ecNumber>
        </recommendedName>
    </domain>
</protein>
<keyword evidence="21" id="KW-1185">Reference proteome</keyword>
<dbReference type="GO" id="GO:0000287">
    <property type="term" value="F:magnesium ion binding"/>
    <property type="evidence" value="ECO:0007669"/>
    <property type="project" value="UniProtKB-UniRule"/>
</dbReference>
<feature type="domain" description="MobA-like NTP transferase" evidence="19">
    <location>
        <begin position="7"/>
        <end position="133"/>
    </location>
</feature>
<comment type="pathway">
    <text evidence="18">Nucleotide-sugar biosynthesis; UDP-N-acetyl-alpha-D-glucosamine biosynthesis; N-acetyl-alpha-D-glucosamine 1-phosphate from alpha-D-glucosamine 6-phosphate (route II): step 2/2.</text>
</comment>
<keyword evidence="4 18" id="KW-0963">Cytoplasm</keyword>
<evidence type="ECO:0000256" key="15">
    <source>
        <dbReference type="ARBA" id="ARBA00048247"/>
    </source>
</evidence>
<evidence type="ECO:0000256" key="8">
    <source>
        <dbReference type="ARBA" id="ARBA00022737"/>
    </source>
</evidence>
<keyword evidence="7 18" id="KW-0479">Metal-binding</keyword>
<dbReference type="GO" id="GO:0003977">
    <property type="term" value="F:UDP-N-acetylglucosamine diphosphorylase activity"/>
    <property type="evidence" value="ECO:0007669"/>
    <property type="project" value="UniProtKB-UniRule"/>
</dbReference>
<dbReference type="GO" id="GO:0071555">
    <property type="term" value="P:cell wall organization"/>
    <property type="evidence" value="ECO:0007669"/>
    <property type="project" value="UniProtKB-KW"/>
</dbReference>
<reference evidence="20 21" key="1">
    <citation type="submission" date="2020-04" db="EMBL/GenBank/DDBJ databases">
        <authorList>
            <consortium name="Desulfovibrio sp. FSS-1 genome sequencing consortium"/>
            <person name="Shimoshige H."/>
            <person name="Kobayashi H."/>
            <person name="Maekawa T."/>
        </authorList>
    </citation>
    <scope>NUCLEOTIDE SEQUENCE [LARGE SCALE GENOMIC DNA]</scope>
    <source>
        <strain evidence="20 21">SIID29052-01</strain>
    </source>
</reference>
<evidence type="ECO:0000256" key="11">
    <source>
        <dbReference type="ARBA" id="ARBA00022984"/>
    </source>
</evidence>
<dbReference type="InterPro" id="IPR005882">
    <property type="entry name" value="Bifunctional_GlmU"/>
</dbReference>
<comment type="pathway">
    <text evidence="18">Nucleotide-sugar biosynthesis; UDP-N-acetyl-alpha-D-glucosamine biosynthesis; UDP-N-acetyl-alpha-D-glucosamine from N-acetyl-alpha-D-glucosamine 1-phosphate: step 1/1.</text>
</comment>